<protein>
    <submittedName>
        <fullName evidence="2">Uncharacterized protein</fullName>
    </submittedName>
</protein>
<dbReference type="RefSeq" id="WP_375352603.1">
    <property type="nucleotide sequence ID" value="NZ_JBHHMI010000001.1"/>
</dbReference>
<keyword evidence="3" id="KW-1185">Reference proteome</keyword>
<evidence type="ECO:0000256" key="1">
    <source>
        <dbReference type="SAM" id="Phobius"/>
    </source>
</evidence>
<feature type="transmembrane region" description="Helical" evidence="1">
    <location>
        <begin position="62"/>
        <end position="80"/>
    </location>
</feature>
<evidence type="ECO:0000313" key="2">
    <source>
        <dbReference type="EMBL" id="MFB5265336.1"/>
    </source>
</evidence>
<accession>A0ABV5AME6</accession>
<organism evidence="2 3">
    <name type="scientific">Paenibacillus enshidis</name>
    <dbReference type="NCBI Taxonomy" id="1458439"/>
    <lineage>
        <taxon>Bacteria</taxon>
        <taxon>Bacillati</taxon>
        <taxon>Bacillota</taxon>
        <taxon>Bacilli</taxon>
        <taxon>Bacillales</taxon>
        <taxon>Paenibacillaceae</taxon>
        <taxon>Paenibacillus</taxon>
    </lineage>
</organism>
<keyword evidence="1" id="KW-1133">Transmembrane helix</keyword>
<feature type="transmembrane region" description="Helical" evidence="1">
    <location>
        <begin position="86"/>
        <end position="104"/>
    </location>
</feature>
<name>A0ABV5AME6_9BACL</name>
<reference evidence="2 3" key="1">
    <citation type="submission" date="2024-09" db="EMBL/GenBank/DDBJ databases">
        <title>Paenibacillus zeirhizospherea sp. nov., isolated from surface of the maize (Zea mays) roots in a horticulture field, Hungary.</title>
        <authorList>
            <person name="Marton D."/>
            <person name="Farkas M."/>
            <person name="Bedics A."/>
            <person name="Toth E."/>
            <person name="Tancsics A."/>
            <person name="Boka K."/>
            <person name="Maroti G."/>
            <person name="Kriszt B."/>
            <person name="Cserhati M."/>
        </authorList>
    </citation>
    <scope>NUCLEOTIDE SEQUENCE [LARGE SCALE GENOMIC DNA]</scope>
    <source>
        <strain evidence="2 3">KCTC 33519</strain>
    </source>
</reference>
<dbReference type="EMBL" id="JBHHMI010000001">
    <property type="protein sequence ID" value="MFB5265336.1"/>
    <property type="molecule type" value="Genomic_DNA"/>
</dbReference>
<keyword evidence="1" id="KW-0812">Transmembrane</keyword>
<keyword evidence="1" id="KW-0472">Membrane</keyword>
<dbReference type="Proteomes" id="UP001580346">
    <property type="component" value="Unassembled WGS sequence"/>
</dbReference>
<sequence length="309" mass="36113">MKTQKQPVRFRPFVRTRYAFQKLRICKHCGSFTALWEDQCSACGGSTLISVQEMANRKTFRYFGKDLFIGLVIASAAIYFSTSTEQTLLVAAGSLALLLLLWAVQRGIKPFEQRRQLRRLFKYRFEDLEEGLTRNRAEAVAHRQTDELLCYEMLREVGVLLRDDRMKLQQIALLQSFVLRSDMDLILDALLLKSFEPLLAEYIGEIAKIKRELIKEKTLRYISFYENRILDMNGGEQILISVASAAVRLKKYVVAHANFIYRYARKLPEDRFLRLHKIVITNPYEPFGDLADEVKDIYCLRYEHRNGIY</sequence>
<proteinExistence type="predicted"/>
<evidence type="ECO:0000313" key="3">
    <source>
        <dbReference type="Proteomes" id="UP001580346"/>
    </source>
</evidence>
<comment type="caution">
    <text evidence="2">The sequence shown here is derived from an EMBL/GenBank/DDBJ whole genome shotgun (WGS) entry which is preliminary data.</text>
</comment>
<gene>
    <name evidence="2" type="ORF">ACE41H_00840</name>
</gene>